<protein>
    <submittedName>
        <fullName evidence="2">Uncharacterized protein</fullName>
    </submittedName>
</protein>
<dbReference type="InParanoid" id="A0A177CQ59"/>
<feature type="compositionally biased region" description="Low complexity" evidence="1">
    <location>
        <begin position="139"/>
        <end position="148"/>
    </location>
</feature>
<evidence type="ECO:0000313" key="2">
    <source>
        <dbReference type="EMBL" id="OAG09088.1"/>
    </source>
</evidence>
<evidence type="ECO:0000256" key="1">
    <source>
        <dbReference type="SAM" id="MobiDB-lite"/>
    </source>
</evidence>
<feature type="region of interest" description="Disordered" evidence="1">
    <location>
        <begin position="122"/>
        <end position="159"/>
    </location>
</feature>
<keyword evidence="3" id="KW-1185">Reference proteome</keyword>
<reference evidence="2 3" key="1">
    <citation type="submission" date="2016-05" db="EMBL/GenBank/DDBJ databases">
        <title>Comparative analysis of secretome profiles of manganese(II)-oxidizing ascomycete fungi.</title>
        <authorList>
            <consortium name="DOE Joint Genome Institute"/>
            <person name="Zeiner C.A."/>
            <person name="Purvine S.O."/>
            <person name="Zink E.M."/>
            <person name="Wu S."/>
            <person name="Pasa-Tolic L."/>
            <person name="Chaput D.L."/>
            <person name="Haridas S."/>
            <person name="Grigoriev I.V."/>
            <person name="Santelli C.M."/>
            <person name="Hansel C.M."/>
        </authorList>
    </citation>
    <scope>NUCLEOTIDE SEQUENCE [LARGE SCALE GENOMIC DNA]</scope>
    <source>
        <strain evidence="2 3">AP3s5-JAC2a</strain>
    </source>
</reference>
<accession>A0A177CQ59</accession>
<feature type="compositionally biased region" description="Pro residues" evidence="1">
    <location>
        <begin position="129"/>
        <end position="138"/>
    </location>
</feature>
<gene>
    <name evidence="2" type="ORF">CC84DRAFT_1240906</name>
</gene>
<organism evidence="2 3">
    <name type="scientific">Paraphaeosphaeria sporulosa</name>
    <dbReference type="NCBI Taxonomy" id="1460663"/>
    <lineage>
        <taxon>Eukaryota</taxon>
        <taxon>Fungi</taxon>
        <taxon>Dikarya</taxon>
        <taxon>Ascomycota</taxon>
        <taxon>Pezizomycotina</taxon>
        <taxon>Dothideomycetes</taxon>
        <taxon>Pleosporomycetidae</taxon>
        <taxon>Pleosporales</taxon>
        <taxon>Massarineae</taxon>
        <taxon>Didymosphaeriaceae</taxon>
        <taxon>Paraphaeosphaeria</taxon>
    </lineage>
</organism>
<dbReference type="Proteomes" id="UP000077069">
    <property type="component" value="Unassembled WGS sequence"/>
</dbReference>
<dbReference type="RefSeq" id="XP_018039453.1">
    <property type="nucleotide sequence ID" value="XM_018184035.1"/>
</dbReference>
<dbReference type="OrthoDB" id="10003767at2759"/>
<dbReference type="GeneID" id="28767521"/>
<dbReference type="EMBL" id="KV441550">
    <property type="protein sequence ID" value="OAG09088.1"/>
    <property type="molecule type" value="Genomic_DNA"/>
</dbReference>
<sequence length="159" mass="17765">RIWNEDTPVLTILYQVTTLVYIQRYLCVKTPEVITHDQTRGNGLSQRYMLQTRLSGTPLVQLCPKLNLQQKKSIVHCITKFMLALYNREIPCAGIISPDNTIPISAAQGSIRYRSCALSLRRPRLTKSTPPPQPPRPRAPSSSRSASANANGRRKPGLA</sequence>
<proteinExistence type="predicted"/>
<evidence type="ECO:0000313" key="3">
    <source>
        <dbReference type="Proteomes" id="UP000077069"/>
    </source>
</evidence>
<dbReference type="AlphaFoldDB" id="A0A177CQ59"/>
<name>A0A177CQ59_9PLEO</name>
<feature type="non-terminal residue" evidence="2">
    <location>
        <position position="1"/>
    </location>
</feature>